<dbReference type="PROSITE" id="PS50987">
    <property type="entry name" value="HTH_ARSR_2"/>
    <property type="match status" value="1"/>
</dbReference>
<keyword evidence="2" id="KW-0238">DNA-binding</keyword>
<dbReference type="Pfam" id="PF09860">
    <property type="entry name" value="DUF2087"/>
    <property type="match status" value="1"/>
</dbReference>
<organism evidence="5 6">
    <name type="scientific">Sulfobacillus harzensis</name>
    <dbReference type="NCBI Taxonomy" id="2729629"/>
    <lineage>
        <taxon>Bacteria</taxon>
        <taxon>Bacillati</taxon>
        <taxon>Bacillota</taxon>
        <taxon>Clostridia</taxon>
        <taxon>Eubacteriales</taxon>
        <taxon>Clostridiales Family XVII. Incertae Sedis</taxon>
        <taxon>Sulfobacillus</taxon>
    </lineage>
</organism>
<dbReference type="InterPro" id="IPR036390">
    <property type="entry name" value="WH_DNA-bd_sf"/>
</dbReference>
<dbReference type="Pfam" id="PF01022">
    <property type="entry name" value="HTH_5"/>
    <property type="match status" value="1"/>
</dbReference>
<dbReference type="PANTHER" id="PTHR33154:SF18">
    <property type="entry name" value="ARSENICAL RESISTANCE OPERON REPRESSOR"/>
    <property type="match status" value="1"/>
</dbReference>
<dbReference type="InterPro" id="IPR018656">
    <property type="entry name" value="DUF2087"/>
</dbReference>
<accession>A0A7Y0L196</accession>
<dbReference type="SUPFAM" id="SSF46785">
    <property type="entry name" value="Winged helix' DNA-binding domain"/>
    <property type="match status" value="1"/>
</dbReference>
<name>A0A7Y0L196_9FIRM</name>
<dbReference type="PANTHER" id="PTHR33154">
    <property type="entry name" value="TRANSCRIPTIONAL REGULATOR, ARSR FAMILY"/>
    <property type="match status" value="1"/>
</dbReference>
<dbReference type="CDD" id="cd00090">
    <property type="entry name" value="HTH_ARSR"/>
    <property type="match status" value="1"/>
</dbReference>
<keyword evidence="3" id="KW-0804">Transcription</keyword>
<dbReference type="SMART" id="SM00418">
    <property type="entry name" value="HTH_ARSR"/>
    <property type="match status" value="1"/>
</dbReference>
<reference evidence="5 6" key="1">
    <citation type="submission" date="2020-04" db="EMBL/GenBank/DDBJ databases">
        <authorList>
            <person name="Zhang R."/>
            <person name="Schippers A."/>
        </authorList>
    </citation>
    <scope>NUCLEOTIDE SEQUENCE [LARGE SCALE GENOMIC DNA]</scope>
    <source>
        <strain evidence="5 6">DSM 109850</strain>
    </source>
</reference>
<proteinExistence type="predicted"/>
<dbReference type="Gene3D" id="1.10.10.10">
    <property type="entry name" value="Winged helix-like DNA-binding domain superfamily/Winged helix DNA-binding domain"/>
    <property type="match status" value="1"/>
</dbReference>
<evidence type="ECO:0000256" key="2">
    <source>
        <dbReference type="ARBA" id="ARBA00023125"/>
    </source>
</evidence>
<dbReference type="EMBL" id="JABBVZ010000007">
    <property type="protein sequence ID" value="NMP21432.1"/>
    <property type="molecule type" value="Genomic_DNA"/>
</dbReference>
<dbReference type="GO" id="GO:0003677">
    <property type="term" value="F:DNA binding"/>
    <property type="evidence" value="ECO:0007669"/>
    <property type="project" value="UniProtKB-KW"/>
</dbReference>
<keyword evidence="1" id="KW-0805">Transcription regulation</keyword>
<dbReference type="InterPro" id="IPR036388">
    <property type="entry name" value="WH-like_DNA-bd_sf"/>
</dbReference>
<evidence type="ECO:0000256" key="3">
    <source>
        <dbReference type="ARBA" id="ARBA00023163"/>
    </source>
</evidence>
<dbReference type="PRINTS" id="PR00778">
    <property type="entry name" value="HTHARSR"/>
</dbReference>
<protein>
    <submittedName>
        <fullName evidence="5">Metalloregulator ArsR/SmtB family transcription factor</fullName>
    </submittedName>
</protein>
<dbReference type="NCBIfam" id="NF033788">
    <property type="entry name" value="HTH_metalloreg"/>
    <property type="match status" value="1"/>
</dbReference>
<feature type="domain" description="HTH arsR-type" evidence="4">
    <location>
        <begin position="1"/>
        <end position="96"/>
    </location>
</feature>
<comment type="caution">
    <text evidence="5">The sequence shown here is derived from an EMBL/GenBank/DDBJ whole genome shotgun (WGS) entry which is preliminary data.</text>
</comment>
<dbReference type="RefSeq" id="WP_169096774.1">
    <property type="nucleotide sequence ID" value="NZ_JABBVZ010000007.1"/>
</dbReference>
<evidence type="ECO:0000313" key="6">
    <source>
        <dbReference type="Proteomes" id="UP000533476"/>
    </source>
</evidence>
<keyword evidence="6" id="KW-1185">Reference proteome</keyword>
<sequence length="196" mass="23089">MQLEKLVAFHKALADPTRIRILFLLKNGPIHGQALAEKLGVSPPTITHHMAKLRHTALVKESRQGNTIYFELDRYFFEQNARALPAALFEPAREETLLDKGQDLEHAVISRFFTKEGRLKQIPAQRKRKLIVFEHMLKGLKPGVKYPEKAINQHIMQFHEDYCTIRREFIINHFMYREDGLYELNPREMWADWRAL</sequence>
<dbReference type="Proteomes" id="UP000533476">
    <property type="component" value="Unassembled WGS sequence"/>
</dbReference>
<dbReference type="GO" id="GO:0003700">
    <property type="term" value="F:DNA-binding transcription factor activity"/>
    <property type="evidence" value="ECO:0007669"/>
    <property type="project" value="InterPro"/>
</dbReference>
<evidence type="ECO:0000313" key="5">
    <source>
        <dbReference type="EMBL" id="NMP21432.1"/>
    </source>
</evidence>
<gene>
    <name evidence="5" type="ORF">HIJ39_03545</name>
</gene>
<dbReference type="AlphaFoldDB" id="A0A7Y0L196"/>
<evidence type="ECO:0000256" key="1">
    <source>
        <dbReference type="ARBA" id="ARBA00023015"/>
    </source>
</evidence>
<dbReference type="InterPro" id="IPR051081">
    <property type="entry name" value="HTH_MetalResp_TranReg"/>
</dbReference>
<dbReference type="InterPro" id="IPR001845">
    <property type="entry name" value="HTH_ArsR_DNA-bd_dom"/>
</dbReference>
<evidence type="ECO:0000259" key="4">
    <source>
        <dbReference type="PROSITE" id="PS50987"/>
    </source>
</evidence>
<dbReference type="InterPro" id="IPR011991">
    <property type="entry name" value="ArsR-like_HTH"/>
</dbReference>